<dbReference type="RefSeq" id="WP_187723963.1">
    <property type="nucleotide sequence ID" value="NZ_CP060783.1"/>
</dbReference>
<name>A0A7H0GJ99_9BURK</name>
<proteinExistence type="predicted"/>
<evidence type="ECO:0000313" key="1">
    <source>
        <dbReference type="EMBL" id="QNP48365.1"/>
    </source>
</evidence>
<reference evidence="1 2" key="1">
    <citation type="submission" date="2020-08" db="EMBL/GenBank/DDBJ databases">
        <title>Genome sequence of Diaphorobacter aerolatus KACC 16536T.</title>
        <authorList>
            <person name="Hyun D.-W."/>
            <person name="Bae J.-W."/>
        </authorList>
    </citation>
    <scope>NUCLEOTIDE SEQUENCE [LARGE SCALE GENOMIC DNA]</scope>
    <source>
        <strain evidence="1 2">KACC 16536</strain>
    </source>
</reference>
<keyword evidence="2" id="KW-1185">Reference proteome</keyword>
<organism evidence="1 2">
    <name type="scientific">Diaphorobacter aerolatus</name>
    <dbReference type="NCBI Taxonomy" id="1288495"/>
    <lineage>
        <taxon>Bacteria</taxon>
        <taxon>Pseudomonadati</taxon>
        <taxon>Pseudomonadota</taxon>
        <taxon>Betaproteobacteria</taxon>
        <taxon>Burkholderiales</taxon>
        <taxon>Comamonadaceae</taxon>
        <taxon>Diaphorobacter</taxon>
    </lineage>
</organism>
<dbReference type="Proteomes" id="UP000516028">
    <property type="component" value="Chromosome"/>
</dbReference>
<dbReference type="KEGG" id="daer:H9K75_20820"/>
<dbReference type="AlphaFoldDB" id="A0A7H0GJ99"/>
<protein>
    <submittedName>
        <fullName evidence="1">Uncharacterized protein</fullName>
    </submittedName>
</protein>
<accession>A0A7H0GJ99</accession>
<dbReference type="EMBL" id="CP060783">
    <property type="protein sequence ID" value="QNP48365.1"/>
    <property type="molecule type" value="Genomic_DNA"/>
</dbReference>
<gene>
    <name evidence="1" type="ORF">H9K75_20820</name>
</gene>
<evidence type="ECO:0000313" key="2">
    <source>
        <dbReference type="Proteomes" id="UP000516028"/>
    </source>
</evidence>
<sequence>MNRFAAAFKRISEQFMQEQNLLDKGMSDLKQRYVKPQEKTPKKEPTVIPKM</sequence>